<dbReference type="Pfam" id="PF04139">
    <property type="entry name" value="Rad9"/>
    <property type="match status" value="1"/>
</dbReference>
<dbReference type="GO" id="GO:0030896">
    <property type="term" value="C:checkpoint clamp complex"/>
    <property type="evidence" value="ECO:0007669"/>
    <property type="project" value="InterPro"/>
</dbReference>
<dbReference type="PANTHER" id="PTHR15237:SF0">
    <property type="entry name" value="CELL CYCLE CHECKPOINT CONTROL PROTEIN"/>
    <property type="match status" value="1"/>
</dbReference>
<feature type="compositionally biased region" description="Polar residues" evidence="1">
    <location>
        <begin position="196"/>
        <end position="236"/>
    </location>
</feature>
<reference evidence="2 3" key="2">
    <citation type="submission" date="2018-11" db="EMBL/GenBank/DDBJ databases">
        <authorList>
            <consortium name="Pathogen Informatics"/>
        </authorList>
    </citation>
    <scope>NUCLEOTIDE SEQUENCE [LARGE SCALE GENOMIC DNA]</scope>
</reference>
<organism evidence="4">
    <name type="scientific">Anisakis simplex</name>
    <name type="common">Herring worm</name>
    <dbReference type="NCBI Taxonomy" id="6269"/>
    <lineage>
        <taxon>Eukaryota</taxon>
        <taxon>Metazoa</taxon>
        <taxon>Ecdysozoa</taxon>
        <taxon>Nematoda</taxon>
        <taxon>Chromadorea</taxon>
        <taxon>Rhabditida</taxon>
        <taxon>Spirurina</taxon>
        <taxon>Ascaridomorpha</taxon>
        <taxon>Ascaridoidea</taxon>
        <taxon>Anisakidae</taxon>
        <taxon>Anisakis</taxon>
        <taxon>Anisakis simplex complex</taxon>
    </lineage>
</organism>
<name>A0A0M3J5Q3_ANISI</name>
<evidence type="ECO:0000313" key="2">
    <source>
        <dbReference type="EMBL" id="VDK20492.1"/>
    </source>
</evidence>
<feature type="compositionally biased region" description="Acidic residues" evidence="1">
    <location>
        <begin position="298"/>
        <end position="307"/>
    </location>
</feature>
<dbReference type="GO" id="GO:0000076">
    <property type="term" value="P:DNA replication checkpoint signaling"/>
    <property type="evidence" value="ECO:0007669"/>
    <property type="project" value="TreeGrafter"/>
</dbReference>
<keyword evidence="3" id="KW-1185">Reference proteome</keyword>
<dbReference type="AlphaFoldDB" id="A0A0M3J5Q3"/>
<dbReference type="InterPro" id="IPR007268">
    <property type="entry name" value="Rad9/Ddc1"/>
</dbReference>
<sequence>MKTEMKISTTEFERYNIPKATEVTVNLKEFRALVNFAETYQAPISVYFDQPGSPMVLALESDVNFTAELVIATVDFDSSIIEPNFCTAAVESSNEIECASSLRQAVSSSVQQNAQKPIETQSQNRLSSLNSQMHNQQSNHSHNQSSTSLQHQNQSPQQISHDRRYSIPSPKSAPNQSQHDHRTHLPQTPPPPQSEAPDNTVLSQAVANQKSKSQSFAHGSVATSTVTMPPSSSDGTVESVKATNGHDEGSSVKKRCLRESNENENRNEISHSTVVENSVVENTINDERLYPNNNADSDKDDDDDVEMFPESPSPPPSKSVSCIILCSFTH</sequence>
<dbReference type="Gene3D" id="3.70.10.10">
    <property type="match status" value="1"/>
</dbReference>
<reference evidence="4" key="1">
    <citation type="submission" date="2017-02" db="UniProtKB">
        <authorList>
            <consortium name="WormBaseParasite"/>
        </authorList>
    </citation>
    <scope>IDENTIFICATION</scope>
</reference>
<dbReference type="GO" id="GO:0031573">
    <property type="term" value="P:mitotic intra-S DNA damage checkpoint signaling"/>
    <property type="evidence" value="ECO:0007669"/>
    <property type="project" value="TreeGrafter"/>
</dbReference>
<dbReference type="OrthoDB" id="60092at2759"/>
<dbReference type="EMBL" id="UYRR01003835">
    <property type="protein sequence ID" value="VDK20492.1"/>
    <property type="molecule type" value="Genomic_DNA"/>
</dbReference>
<evidence type="ECO:0000313" key="3">
    <source>
        <dbReference type="Proteomes" id="UP000267096"/>
    </source>
</evidence>
<dbReference type="PANTHER" id="PTHR15237">
    <property type="entry name" value="DNA REPAIR PROTEIN RAD9"/>
    <property type="match status" value="1"/>
</dbReference>
<gene>
    <name evidence="2" type="ORF">ASIM_LOCUS2736</name>
</gene>
<feature type="region of interest" description="Disordered" evidence="1">
    <location>
        <begin position="110"/>
        <end position="320"/>
    </location>
</feature>
<accession>A0A0M3J5Q3</accession>
<dbReference type="Proteomes" id="UP000267096">
    <property type="component" value="Unassembled WGS sequence"/>
</dbReference>
<evidence type="ECO:0000256" key="1">
    <source>
        <dbReference type="SAM" id="MobiDB-lite"/>
    </source>
</evidence>
<feature type="compositionally biased region" description="Basic and acidic residues" evidence="1">
    <location>
        <begin position="244"/>
        <end position="269"/>
    </location>
</feature>
<feature type="compositionally biased region" description="Polar residues" evidence="1">
    <location>
        <begin position="270"/>
        <end position="283"/>
    </location>
</feature>
<feature type="compositionally biased region" description="Low complexity" evidence="1">
    <location>
        <begin position="110"/>
        <end position="155"/>
    </location>
</feature>
<protein>
    <submittedName>
        <fullName evidence="4">PCNA_C domain-containing protein</fullName>
    </submittedName>
</protein>
<dbReference type="GO" id="GO:0071479">
    <property type="term" value="P:cellular response to ionizing radiation"/>
    <property type="evidence" value="ECO:0007669"/>
    <property type="project" value="TreeGrafter"/>
</dbReference>
<proteinExistence type="predicted"/>
<dbReference type="WBParaSite" id="ASIM_0000288501-mRNA-1">
    <property type="protein sequence ID" value="ASIM_0000288501-mRNA-1"/>
    <property type="gene ID" value="ASIM_0000288501"/>
</dbReference>
<evidence type="ECO:0000313" key="4">
    <source>
        <dbReference type="WBParaSite" id="ASIM_0000288501-mRNA-1"/>
    </source>
</evidence>
<dbReference type="GO" id="GO:0006281">
    <property type="term" value="P:DNA repair"/>
    <property type="evidence" value="ECO:0007669"/>
    <property type="project" value="TreeGrafter"/>
</dbReference>